<dbReference type="Gene3D" id="2.10.109.10">
    <property type="entry name" value="Umud Fragment, subunit A"/>
    <property type="match status" value="1"/>
</dbReference>
<comment type="catalytic activity">
    <reaction evidence="3">
        <text>Cleavage of hydrophobic, N-terminal signal or leader sequences from secreted and periplasmic proteins.</text>
        <dbReference type="EC" id="3.4.21.89"/>
    </reaction>
</comment>
<dbReference type="Proteomes" id="UP000677244">
    <property type="component" value="Unassembled WGS sequence"/>
</dbReference>
<keyword evidence="3" id="KW-0472">Membrane</keyword>
<dbReference type="Pfam" id="PF10502">
    <property type="entry name" value="Peptidase_S26"/>
    <property type="match status" value="2"/>
</dbReference>
<evidence type="ECO:0000313" key="5">
    <source>
        <dbReference type="EMBL" id="MBO9203846.1"/>
    </source>
</evidence>
<organism evidence="5 6">
    <name type="scientific">Niastella soli</name>
    <dbReference type="NCBI Taxonomy" id="2821487"/>
    <lineage>
        <taxon>Bacteria</taxon>
        <taxon>Pseudomonadati</taxon>
        <taxon>Bacteroidota</taxon>
        <taxon>Chitinophagia</taxon>
        <taxon>Chitinophagales</taxon>
        <taxon>Chitinophagaceae</taxon>
        <taxon>Niastella</taxon>
    </lineage>
</organism>
<evidence type="ECO:0000256" key="3">
    <source>
        <dbReference type="RuleBase" id="RU362042"/>
    </source>
</evidence>
<dbReference type="SUPFAM" id="SSF51306">
    <property type="entry name" value="LexA/Signal peptidase"/>
    <property type="match status" value="1"/>
</dbReference>
<dbReference type="PANTHER" id="PTHR43390:SF1">
    <property type="entry name" value="CHLOROPLAST PROCESSING PEPTIDASE"/>
    <property type="match status" value="1"/>
</dbReference>
<sequence>MKIDGKVALRRMGYIVLWSVIVLFALRLCFFDMYRIPSSSMKNKLKRGDYIFVNKTNYGGYLSGLFRKLSVTDTPHLNEIYVFTIKKEMPGFFVKRCIGLPGSGIEIENGVVKVDGKAVVEPLSVRHYYKIWYNDLSEVNAEIKRANIDKFENSYRKFGRYVFIALDQYQKEKLKKGIDSITRYNILHDSDRIVVKEAMLKENSLDMPLLIIPSIGMKVYFDQQDCLFYENAIRCYEDTSFHRSGAYCYIKGKRVDSYIFKRNYLFMMGDNRDIAVDSRRYGLIPEENLVGKYMFCL</sequence>
<feature type="domain" description="Peptidase S26" evidence="4">
    <location>
        <begin position="11"/>
        <end position="127"/>
    </location>
</feature>
<name>A0ABS3Z375_9BACT</name>
<dbReference type="InterPro" id="IPR036286">
    <property type="entry name" value="LexA/Signal_pep-like_sf"/>
</dbReference>
<gene>
    <name evidence="5" type="primary">lepB</name>
    <name evidence="5" type="ORF">J7I42_26415</name>
</gene>
<evidence type="ECO:0000313" key="6">
    <source>
        <dbReference type="Proteomes" id="UP000677244"/>
    </source>
</evidence>
<keyword evidence="6" id="KW-1185">Reference proteome</keyword>
<dbReference type="InterPro" id="IPR019533">
    <property type="entry name" value="Peptidase_S26"/>
</dbReference>
<evidence type="ECO:0000256" key="1">
    <source>
        <dbReference type="ARBA" id="ARBA00009370"/>
    </source>
</evidence>
<keyword evidence="3" id="KW-0812">Transmembrane</keyword>
<dbReference type="InterPro" id="IPR000223">
    <property type="entry name" value="Pept_S26A_signal_pept_1"/>
</dbReference>
<comment type="caution">
    <text evidence="5">The sequence shown here is derived from an EMBL/GenBank/DDBJ whole genome shotgun (WGS) entry which is preliminary data.</text>
</comment>
<dbReference type="EC" id="3.4.21.89" evidence="3"/>
<dbReference type="EMBL" id="JAGHKO010000011">
    <property type="protein sequence ID" value="MBO9203846.1"/>
    <property type="molecule type" value="Genomic_DNA"/>
</dbReference>
<dbReference type="GO" id="GO:0009003">
    <property type="term" value="F:signal peptidase activity"/>
    <property type="evidence" value="ECO:0007669"/>
    <property type="project" value="UniProtKB-EC"/>
</dbReference>
<dbReference type="PANTHER" id="PTHR43390">
    <property type="entry name" value="SIGNAL PEPTIDASE I"/>
    <property type="match status" value="1"/>
</dbReference>
<dbReference type="NCBIfam" id="TIGR02227">
    <property type="entry name" value="sigpep_I_bact"/>
    <property type="match status" value="1"/>
</dbReference>
<keyword evidence="3 5" id="KW-0378">Hydrolase</keyword>
<dbReference type="CDD" id="cd06530">
    <property type="entry name" value="S26_SPase_I"/>
    <property type="match status" value="2"/>
</dbReference>
<protein>
    <recommendedName>
        <fullName evidence="2 3">Signal peptidase I</fullName>
        <ecNumber evidence="3">3.4.21.89</ecNumber>
    </recommendedName>
</protein>
<evidence type="ECO:0000259" key="4">
    <source>
        <dbReference type="Pfam" id="PF10502"/>
    </source>
</evidence>
<reference evidence="5 6" key="1">
    <citation type="submission" date="2021-03" db="EMBL/GenBank/DDBJ databases">
        <title>Assistant Professor.</title>
        <authorList>
            <person name="Huq M.A."/>
        </authorList>
    </citation>
    <scope>NUCLEOTIDE SEQUENCE [LARGE SCALE GENOMIC DNA]</scope>
    <source>
        <strain evidence="5 6">MAH-29</strain>
    </source>
</reference>
<feature type="domain" description="Peptidase S26" evidence="4">
    <location>
        <begin position="260"/>
        <end position="296"/>
    </location>
</feature>
<accession>A0ABS3Z375</accession>
<feature type="transmembrane region" description="Helical" evidence="3">
    <location>
        <begin position="12"/>
        <end position="34"/>
    </location>
</feature>
<dbReference type="RefSeq" id="WP_209141897.1">
    <property type="nucleotide sequence ID" value="NZ_JAGHKO010000011.1"/>
</dbReference>
<evidence type="ECO:0000256" key="2">
    <source>
        <dbReference type="ARBA" id="ARBA00019232"/>
    </source>
</evidence>
<comment type="similarity">
    <text evidence="1 3">Belongs to the peptidase S26 family.</text>
</comment>
<keyword evidence="3" id="KW-1133">Transmembrane helix</keyword>
<comment type="subcellular location">
    <subcellularLocation>
        <location evidence="3">Membrane</location>
        <topology evidence="3">Single-pass type II membrane protein</topology>
    </subcellularLocation>
</comment>
<keyword evidence="3" id="KW-0645">Protease</keyword>
<proteinExistence type="inferred from homology"/>
<dbReference type="PRINTS" id="PR00727">
    <property type="entry name" value="LEADERPTASE"/>
</dbReference>